<dbReference type="Gramene" id="ERN12144">
    <property type="protein sequence ID" value="ERN12144"/>
    <property type="gene ID" value="AMTR_s00191p00042090"/>
</dbReference>
<accession>W1PWB8</accession>
<name>W1PWB8_AMBTC</name>
<dbReference type="Proteomes" id="UP000017836">
    <property type="component" value="Unassembled WGS sequence"/>
</dbReference>
<gene>
    <name evidence="1" type="ORF">AMTR_s00191p00042090</name>
</gene>
<evidence type="ECO:0000313" key="2">
    <source>
        <dbReference type="Proteomes" id="UP000017836"/>
    </source>
</evidence>
<proteinExistence type="predicted"/>
<dbReference type="eggNOG" id="ENOG502T09U">
    <property type="taxonomic scope" value="Eukaryota"/>
</dbReference>
<evidence type="ECO:0000313" key="1">
    <source>
        <dbReference type="EMBL" id="ERN12144.1"/>
    </source>
</evidence>
<dbReference type="HOGENOM" id="CLU_1818430_0_0_1"/>
<dbReference type="EMBL" id="KI392628">
    <property type="protein sequence ID" value="ERN12144.1"/>
    <property type="molecule type" value="Genomic_DNA"/>
</dbReference>
<organism evidence="1 2">
    <name type="scientific">Amborella trichopoda</name>
    <dbReference type="NCBI Taxonomy" id="13333"/>
    <lineage>
        <taxon>Eukaryota</taxon>
        <taxon>Viridiplantae</taxon>
        <taxon>Streptophyta</taxon>
        <taxon>Embryophyta</taxon>
        <taxon>Tracheophyta</taxon>
        <taxon>Spermatophyta</taxon>
        <taxon>Magnoliopsida</taxon>
        <taxon>Amborellales</taxon>
        <taxon>Amborellaceae</taxon>
        <taxon>Amborella</taxon>
    </lineage>
</organism>
<dbReference type="AlphaFoldDB" id="W1PWB8"/>
<sequence length="142" mass="15642">MARASGACPKAPYTSFWPSDVTAGPGFLKVYDALTPNLLCSVLLVLNWGGVWGGGDESLRHRAESQWIVAARPLCHLQHPVAYLSRLQRILPTAQWELHCKAVPHRASTVGGFTPGVHECSPTVGRQTDRGDRRRFLAWILT</sequence>
<reference evidence="2" key="1">
    <citation type="journal article" date="2013" name="Science">
        <title>The Amborella genome and the evolution of flowering plants.</title>
        <authorList>
            <consortium name="Amborella Genome Project"/>
        </authorList>
    </citation>
    <scope>NUCLEOTIDE SEQUENCE [LARGE SCALE GENOMIC DNA]</scope>
</reference>
<protein>
    <submittedName>
        <fullName evidence="1">Uncharacterized protein</fullName>
    </submittedName>
</protein>
<keyword evidence="2" id="KW-1185">Reference proteome</keyword>